<accession>B1ZUB6</accession>
<dbReference type="AlphaFoldDB" id="B1ZUB6"/>
<dbReference type="RefSeq" id="WP_012376207.1">
    <property type="nucleotide sequence ID" value="NC_010571.1"/>
</dbReference>
<dbReference type="KEGG" id="ote:Oter_3401"/>
<reference evidence="1 2" key="1">
    <citation type="journal article" date="2011" name="J. Bacteriol.">
        <title>Genome sequence of the verrucomicrobium Opitutus terrae PB90-1, an abundant inhabitant of rice paddy soil ecosystems.</title>
        <authorList>
            <person name="van Passel M.W."/>
            <person name="Kant R."/>
            <person name="Palva A."/>
            <person name="Copeland A."/>
            <person name="Lucas S."/>
            <person name="Lapidus A."/>
            <person name="Glavina del Rio T."/>
            <person name="Pitluck S."/>
            <person name="Goltsman E."/>
            <person name="Clum A."/>
            <person name="Sun H."/>
            <person name="Schmutz J."/>
            <person name="Larimer F.W."/>
            <person name="Land M.L."/>
            <person name="Hauser L."/>
            <person name="Kyrpides N."/>
            <person name="Mikhailova N."/>
            <person name="Richardson P.P."/>
            <person name="Janssen P.H."/>
            <person name="de Vos W.M."/>
            <person name="Smidt H."/>
        </authorList>
    </citation>
    <scope>NUCLEOTIDE SEQUENCE [LARGE SCALE GENOMIC DNA]</scope>
    <source>
        <strain evidence="2">DSM 11246 / JCM 15787 / PB90-1</strain>
    </source>
</reference>
<name>B1ZUB6_OPITP</name>
<protein>
    <submittedName>
        <fullName evidence="1">Uncharacterized protein</fullName>
    </submittedName>
</protein>
<dbReference type="STRING" id="452637.Oter_3401"/>
<proteinExistence type="predicted"/>
<keyword evidence="2" id="KW-1185">Reference proteome</keyword>
<evidence type="ECO:0000313" key="1">
    <source>
        <dbReference type="EMBL" id="ACB76678.1"/>
    </source>
</evidence>
<dbReference type="Proteomes" id="UP000007013">
    <property type="component" value="Chromosome"/>
</dbReference>
<gene>
    <name evidence="1" type="ordered locus">Oter_3401</name>
</gene>
<sequence>MNTPVQNTAVQPVESFDPEKAERTIIDRAEFARLIRKHRGIVVYVFPSNRDSRVLRNLNSCFSLRVSAKQALEKLEGGSLDAFTWSLSKYGLEVETDVAPLWLQRRRRRERVVEEIASHEARLAKPVRIGDDWDTRTRASHEALLAGRRAELAELNAAPSPKPQVAA</sequence>
<dbReference type="EMBL" id="CP001032">
    <property type="protein sequence ID" value="ACB76678.1"/>
    <property type="molecule type" value="Genomic_DNA"/>
</dbReference>
<organism evidence="1 2">
    <name type="scientific">Opitutus terrae (strain DSM 11246 / JCM 15787 / PB90-1)</name>
    <dbReference type="NCBI Taxonomy" id="452637"/>
    <lineage>
        <taxon>Bacteria</taxon>
        <taxon>Pseudomonadati</taxon>
        <taxon>Verrucomicrobiota</taxon>
        <taxon>Opitutia</taxon>
        <taxon>Opitutales</taxon>
        <taxon>Opitutaceae</taxon>
        <taxon>Opitutus</taxon>
    </lineage>
</organism>
<evidence type="ECO:0000313" key="2">
    <source>
        <dbReference type="Proteomes" id="UP000007013"/>
    </source>
</evidence>
<dbReference type="HOGENOM" id="CLU_1592918_0_0_0"/>